<gene>
    <name evidence="2" type="ORF">CM83_79850</name>
</gene>
<reference evidence="2" key="2">
    <citation type="submission" date="2014-07" db="EMBL/GenBank/DDBJ databases">
        <authorList>
            <person name="Hull J."/>
        </authorList>
    </citation>
    <scope>NUCLEOTIDE SEQUENCE</scope>
</reference>
<organism evidence="2">
    <name type="scientific">Lygus hesperus</name>
    <name type="common">Western plant bug</name>
    <dbReference type="NCBI Taxonomy" id="30085"/>
    <lineage>
        <taxon>Eukaryota</taxon>
        <taxon>Metazoa</taxon>
        <taxon>Ecdysozoa</taxon>
        <taxon>Arthropoda</taxon>
        <taxon>Hexapoda</taxon>
        <taxon>Insecta</taxon>
        <taxon>Pterygota</taxon>
        <taxon>Neoptera</taxon>
        <taxon>Paraneoptera</taxon>
        <taxon>Hemiptera</taxon>
        <taxon>Heteroptera</taxon>
        <taxon>Panheteroptera</taxon>
        <taxon>Cimicomorpha</taxon>
        <taxon>Miridae</taxon>
        <taxon>Mirini</taxon>
        <taxon>Lygus</taxon>
    </lineage>
</organism>
<protein>
    <submittedName>
        <fullName evidence="2">Uncharacterized protein</fullName>
    </submittedName>
</protein>
<reference evidence="2" key="1">
    <citation type="journal article" date="2014" name="PLoS ONE">
        <title>Transcriptome-Based Identification of ABC Transporters in the Western Tarnished Plant Bug Lygus hesperus.</title>
        <authorList>
            <person name="Hull J.J."/>
            <person name="Chaney K."/>
            <person name="Geib S.M."/>
            <person name="Fabrick J.A."/>
            <person name="Brent C.S."/>
            <person name="Walsh D."/>
            <person name="Lavine L.C."/>
        </authorList>
    </citation>
    <scope>NUCLEOTIDE SEQUENCE</scope>
</reference>
<feature type="region of interest" description="Disordered" evidence="1">
    <location>
        <begin position="41"/>
        <end position="61"/>
    </location>
</feature>
<feature type="compositionally biased region" description="Basic and acidic residues" evidence="1">
    <location>
        <begin position="46"/>
        <end position="61"/>
    </location>
</feature>
<feature type="non-terminal residue" evidence="2">
    <location>
        <position position="1"/>
    </location>
</feature>
<accession>A0A0A9ZAD8</accession>
<feature type="non-terminal residue" evidence="2">
    <location>
        <position position="116"/>
    </location>
</feature>
<evidence type="ECO:0000256" key="1">
    <source>
        <dbReference type="SAM" id="MobiDB-lite"/>
    </source>
</evidence>
<dbReference type="AlphaFoldDB" id="A0A0A9ZAD8"/>
<evidence type="ECO:0000313" key="2">
    <source>
        <dbReference type="EMBL" id="JAG38765.1"/>
    </source>
</evidence>
<sequence>LTSLCSRIGLCKKFERITIFLYVVRLKRRVSQGLQSNRYQSQSRDCNVKNDDQMSEPGHSESEIRFSAYCNTFFNFRGGLRKVKTRWQPPPRKLVTYIIMTSYSYMRFVRTERPEP</sequence>
<name>A0A0A9ZAD8_LYGHE</name>
<proteinExistence type="predicted"/>
<dbReference type="EMBL" id="GBHO01004839">
    <property type="protein sequence ID" value="JAG38765.1"/>
    <property type="molecule type" value="Transcribed_RNA"/>
</dbReference>